<dbReference type="SUPFAM" id="SSF101690">
    <property type="entry name" value="PAZ domain"/>
    <property type="match status" value="1"/>
</dbReference>
<dbReference type="Proteomes" id="UP000728032">
    <property type="component" value="Unassembled WGS sequence"/>
</dbReference>
<evidence type="ECO:0000256" key="7">
    <source>
        <dbReference type="SAM" id="MobiDB-lite"/>
    </source>
</evidence>
<dbReference type="Pfam" id="PF02170">
    <property type="entry name" value="PAZ"/>
    <property type="match status" value="1"/>
</dbReference>
<dbReference type="CDD" id="cd02845">
    <property type="entry name" value="PAZ_piwi_like"/>
    <property type="match status" value="1"/>
</dbReference>
<dbReference type="Pfam" id="PF02171">
    <property type="entry name" value="Piwi"/>
    <property type="match status" value="3"/>
</dbReference>
<evidence type="ECO:0000259" key="9">
    <source>
        <dbReference type="PROSITE" id="PS50822"/>
    </source>
</evidence>
<accession>A0A7R9QCW4</accession>
<gene>
    <name evidence="10" type="ORF">ONB1V03_LOCUS2340</name>
</gene>
<dbReference type="GO" id="GO:0003723">
    <property type="term" value="F:RNA binding"/>
    <property type="evidence" value="ECO:0007669"/>
    <property type="project" value="UniProtKB-KW"/>
</dbReference>
<dbReference type="FunFam" id="2.170.260.10:FF:000003">
    <property type="entry name" value="Piwi-like RNA-mediated gene silencing 2"/>
    <property type="match status" value="1"/>
</dbReference>
<protein>
    <submittedName>
        <fullName evidence="10">Uncharacterized protein</fullName>
    </submittedName>
</protein>
<keyword evidence="4" id="KW-0694">RNA-binding</keyword>
<dbReference type="PANTHER" id="PTHR22891">
    <property type="entry name" value="EUKARYOTIC TRANSLATION INITIATION FACTOR 2C"/>
    <property type="match status" value="1"/>
</dbReference>
<proteinExistence type="inferred from homology"/>
<evidence type="ECO:0000313" key="11">
    <source>
        <dbReference type="Proteomes" id="UP000728032"/>
    </source>
</evidence>
<evidence type="ECO:0000256" key="1">
    <source>
        <dbReference type="ARBA" id="ARBA00004496"/>
    </source>
</evidence>
<feature type="domain" description="PAZ" evidence="8">
    <location>
        <begin position="261"/>
        <end position="371"/>
    </location>
</feature>
<keyword evidence="5" id="KW-0943">RNA-mediated gene silencing</keyword>
<dbReference type="AlphaFoldDB" id="A0A7R9QCW4"/>
<feature type="domain" description="Piwi" evidence="9">
    <location>
        <begin position="539"/>
        <end position="971"/>
    </location>
</feature>
<keyword evidence="3" id="KW-0963">Cytoplasm</keyword>
<dbReference type="Gene3D" id="3.40.50.2300">
    <property type="match status" value="1"/>
</dbReference>
<keyword evidence="11" id="KW-1185">Reference proteome</keyword>
<feature type="compositionally biased region" description="Gly residues" evidence="7">
    <location>
        <begin position="47"/>
        <end position="59"/>
    </location>
</feature>
<dbReference type="PROSITE" id="PS50822">
    <property type="entry name" value="PIWI"/>
    <property type="match status" value="1"/>
</dbReference>
<dbReference type="PROSITE" id="PS50821">
    <property type="entry name" value="PAZ"/>
    <property type="match status" value="1"/>
</dbReference>
<dbReference type="InterPro" id="IPR036085">
    <property type="entry name" value="PAZ_dom_sf"/>
</dbReference>
<organism evidence="10">
    <name type="scientific">Oppiella nova</name>
    <dbReference type="NCBI Taxonomy" id="334625"/>
    <lineage>
        <taxon>Eukaryota</taxon>
        <taxon>Metazoa</taxon>
        <taxon>Ecdysozoa</taxon>
        <taxon>Arthropoda</taxon>
        <taxon>Chelicerata</taxon>
        <taxon>Arachnida</taxon>
        <taxon>Acari</taxon>
        <taxon>Acariformes</taxon>
        <taxon>Sarcoptiformes</taxon>
        <taxon>Oribatida</taxon>
        <taxon>Brachypylina</taxon>
        <taxon>Oppioidea</taxon>
        <taxon>Oppiidae</taxon>
        <taxon>Oppiella</taxon>
    </lineage>
</organism>
<dbReference type="InterPro" id="IPR036397">
    <property type="entry name" value="RNaseH_sf"/>
</dbReference>
<dbReference type="Gene3D" id="3.30.420.10">
    <property type="entry name" value="Ribonuclease H-like superfamily/Ribonuclease H"/>
    <property type="match status" value="3"/>
</dbReference>
<keyword evidence="2" id="KW-0217">Developmental protein</keyword>
<evidence type="ECO:0000256" key="6">
    <source>
        <dbReference type="ARBA" id="ARBA00038291"/>
    </source>
</evidence>
<evidence type="ECO:0000259" key="8">
    <source>
        <dbReference type="PROSITE" id="PS50821"/>
    </source>
</evidence>
<dbReference type="InterPro" id="IPR003165">
    <property type="entry name" value="Piwi"/>
</dbReference>
<reference evidence="10" key="1">
    <citation type="submission" date="2020-11" db="EMBL/GenBank/DDBJ databases">
        <authorList>
            <person name="Tran Van P."/>
        </authorList>
    </citation>
    <scope>NUCLEOTIDE SEQUENCE</scope>
</reference>
<evidence type="ECO:0000256" key="5">
    <source>
        <dbReference type="ARBA" id="ARBA00023158"/>
    </source>
</evidence>
<dbReference type="SMART" id="SM00950">
    <property type="entry name" value="Piwi"/>
    <property type="match status" value="2"/>
</dbReference>
<dbReference type="CDD" id="cd04658">
    <property type="entry name" value="Piwi_piwi-like_Euk"/>
    <property type="match status" value="1"/>
</dbReference>
<evidence type="ECO:0000256" key="4">
    <source>
        <dbReference type="ARBA" id="ARBA00022884"/>
    </source>
</evidence>
<comment type="similarity">
    <text evidence="6">Belongs to the argonaute family. Piwi subfamily.</text>
</comment>
<name>A0A7R9QCW4_9ACAR</name>
<dbReference type="EMBL" id="OC915350">
    <property type="protein sequence ID" value="CAD7640023.1"/>
    <property type="molecule type" value="Genomic_DNA"/>
</dbReference>
<dbReference type="OrthoDB" id="445936at2759"/>
<dbReference type="GO" id="GO:0034587">
    <property type="term" value="P:piRNA processing"/>
    <property type="evidence" value="ECO:0007669"/>
    <property type="project" value="UniProtKB-ARBA"/>
</dbReference>
<dbReference type="InterPro" id="IPR003100">
    <property type="entry name" value="PAZ_dom"/>
</dbReference>
<evidence type="ECO:0000313" key="10">
    <source>
        <dbReference type="EMBL" id="CAD7640023.1"/>
    </source>
</evidence>
<dbReference type="SUPFAM" id="SSF53098">
    <property type="entry name" value="Ribonuclease H-like"/>
    <property type="match status" value="2"/>
</dbReference>
<dbReference type="SMART" id="SM00949">
    <property type="entry name" value="PAZ"/>
    <property type="match status" value="1"/>
</dbReference>
<evidence type="ECO:0000256" key="3">
    <source>
        <dbReference type="ARBA" id="ARBA00022490"/>
    </source>
</evidence>
<sequence>MADTGRSRGRARGRAAVGVGHEPPPLPTTRPLDVSSLQQTLPSPVGSAGGDNGGNGGSNGAAVRSRAGYRSVAVTRPPQVRSTVGAGGKAVTVVANYFRLKTPSNAVVYDYRDLKLGLQLRAHHAFPDEKLLRQAVRKLLAEQKLPYRLNFSCHALAAEETEFYATRTTDQSRVKIRVRRVGELGWGHQEMFRLYNTQMRRNMQLLKWNLIGRHYFNPQIRHTIPEHKLEVLQGLLTAINRHDGGILMVADTVHKIIRQDSVLDNLRDIFNRDRNGFTTNARRELSGAVVITKYNNKTYRVDDICFDKNPRTTFDKRGTPVSFMAYYKQQYNIDITDEEQPLLIALPSLRDQRAGQTTAILLVPELCNMTGISDSMADDFNIRRELTQRTQQDPNQRVQHLNQFIGSIHNHPQIRQDMAKWGLEFDTTPVEVPARVLDCERVLMHGQTPQTGTVWDQKARDFSREIRGKPMFSAINIANWAVICSRRDNHIIKDFSEKLMYVCRPLGVGLSQPQVTVIDNDRTSAFVEASNAIPPSCQIIVVILPNNNKERYDAIKKIFCCEHPMASQLIVKRTLNNPQRLMSVCTKIGIQMACKLGAEPWVVDIPPPNLMVVGFDVNRDSAQRERAIGAFVCSTNATLTKWYSCVSPHKNREELSNNFKMNFQSGLKRYYEANKRPPQTVGAGAPNQYQNPIPGTVVDAVVTRDERYDFYLVSQSVRQGTVTPTMYNIIKDGTNWAPHRHQQLAYKLTHLYYNWIGTIRVPAPCQYAHKLAFLTGTALHRPSLASKSDNASTFGSKSKSMSTPQLVSRLCLACVYCNAMPVSPVCRSAFIDYVYGYELKQIEDAIKAIFNEVPIKLCFVIVTKRINTRLFQQAGAPNQYQNPIPGTVVDAVVTRDERYDFYLVSQSVRQGTVTPTMYNIIKDDTNWAPHRHQQLAYKLTHLYYNWIGTIRVPAPCQYAHKLAFLTGTALHRPFHSRLSDTLFYL</sequence>
<dbReference type="EMBL" id="CAJPVJ010000525">
    <property type="protein sequence ID" value="CAG2162750.1"/>
    <property type="molecule type" value="Genomic_DNA"/>
</dbReference>
<feature type="region of interest" description="Disordered" evidence="7">
    <location>
        <begin position="1"/>
        <end position="64"/>
    </location>
</feature>
<evidence type="ECO:0000256" key="2">
    <source>
        <dbReference type="ARBA" id="ARBA00022473"/>
    </source>
</evidence>
<comment type="subcellular location">
    <subcellularLocation>
        <location evidence="1">Cytoplasm</location>
    </subcellularLocation>
</comment>
<dbReference type="Gene3D" id="2.170.260.10">
    <property type="entry name" value="paz domain"/>
    <property type="match status" value="1"/>
</dbReference>
<dbReference type="GO" id="GO:0005737">
    <property type="term" value="C:cytoplasm"/>
    <property type="evidence" value="ECO:0007669"/>
    <property type="project" value="UniProtKB-SubCell"/>
</dbReference>
<dbReference type="InterPro" id="IPR012337">
    <property type="entry name" value="RNaseH-like_sf"/>
</dbReference>